<dbReference type="AlphaFoldDB" id="A0A165FXF9"/>
<dbReference type="PANTHER" id="PTHR36183:SF2">
    <property type="entry name" value="BETA-GLUCURONIDASE C-TERMINAL DOMAIN-CONTAINING PROTEIN"/>
    <property type="match status" value="1"/>
</dbReference>
<dbReference type="GO" id="GO:0016787">
    <property type="term" value="F:hydrolase activity"/>
    <property type="evidence" value="ECO:0007669"/>
    <property type="project" value="UniProtKB-KW"/>
</dbReference>
<name>A0A165FXF9_9BASI</name>
<accession>A0A165FXF9</accession>
<keyword evidence="6" id="KW-1185">Reference proteome</keyword>
<dbReference type="EMBL" id="KV423965">
    <property type="protein sequence ID" value="KZT57334.1"/>
    <property type="molecule type" value="Genomic_DNA"/>
</dbReference>
<reference evidence="5 6" key="1">
    <citation type="journal article" date="2016" name="Mol. Biol. Evol.">
        <title>Comparative Genomics of Early-Diverging Mushroom-Forming Fungi Provides Insights into the Origins of Lignocellulose Decay Capabilities.</title>
        <authorList>
            <person name="Nagy L.G."/>
            <person name="Riley R."/>
            <person name="Tritt A."/>
            <person name="Adam C."/>
            <person name="Daum C."/>
            <person name="Floudas D."/>
            <person name="Sun H."/>
            <person name="Yadav J.S."/>
            <person name="Pangilinan J."/>
            <person name="Larsson K.H."/>
            <person name="Matsuura K."/>
            <person name="Barry K."/>
            <person name="Labutti K."/>
            <person name="Kuo R."/>
            <person name="Ohm R.A."/>
            <person name="Bhattacharya S.S."/>
            <person name="Shirouzu T."/>
            <person name="Yoshinaga Y."/>
            <person name="Martin F.M."/>
            <person name="Grigoriev I.V."/>
            <person name="Hibbett D.S."/>
        </authorList>
    </citation>
    <scope>NUCLEOTIDE SEQUENCE [LARGE SCALE GENOMIC DNA]</scope>
    <source>
        <strain evidence="5 6">HHB12733</strain>
    </source>
</reference>
<protein>
    <submittedName>
        <fullName evidence="5">Glycoside hydrolase family 79 protein</fullName>
    </submittedName>
</protein>
<keyword evidence="2" id="KW-0812">Transmembrane</keyword>
<feature type="region of interest" description="Disordered" evidence="1">
    <location>
        <begin position="649"/>
        <end position="680"/>
    </location>
</feature>
<dbReference type="OrthoDB" id="2796951at2759"/>
<evidence type="ECO:0000256" key="1">
    <source>
        <dbReference type="SAM" id="MobiDB-lite"/>
    </source>
</evidence>
<dbReference type="Proteomes" id="UP000076842">
    <property type="component" value="Unassembled WGS sequence"/>
</dbReference>
<feature type="transmembrane region" description="Helical" evidence="2">
    <location>
        <begin position="70"/>
        <end position="87"/>
    </location>
</feature>
<evidence type="ECO:0000256" key="2">
    <source>
        <dbReference type="SAM" id="Phobius"/>
    </source>
</evidence>
<dbReference type="SUPFAM" id="SSF51445">
    <property type="entry name" value="(Trans)glycosidases"/>
    <property type="match status" value="1"/>
</dbReference>
<dbReference type="InterPro" id="IPR017853">
    <property type="entry name" value="GH"/>
</dbReference>
<feature type="domain" description="Beta-glucuronidase C-terminal" evidence="4">
    <location>
        <begin position="578"/>
        <end position="677"/>
    </location>
</feature>
<feature type="signal peptide" evidence="3">
    <location>
        <begin position="1"/>
        <end position="16"/>
    </location>
</feature>
<evidence type="ECO:0000313" key="6">
    <source>
        <dbReference type="Proteomes" id="UP000076842"/>
    </source>
</evidence>
<dbReference type="Gene3D" id="3.20.20.80">
    <property type="entry name" value="Glycosidases"/>
    <property type="match status" value="1"/>
</dbReference>
<organism evidence="5 6">
    <name type="scientific">Calocera cornea HHB12733</name>
    <dbReference type="NCBI Taxonomy" id="1353952"/>
    <lineage>
        <taxon>Eukaryota</taxon>
        <taxon>Fungi</taxon>
        <taxon>Dikarya</taxon>
        <taxon>Basidiomycota</taxon>
        <taxon>Agaricomycotina</taxon>
        <taxon>Dacrymycetes</taxon>
        <taxon>Dacrymycetales</taxon>
        <taxon>Dacrymycetaceae</taxon>
        <taxon>Calocera</taxon>
    </lineage>
</organism>
<dbReference type="PANTHER" id="PTHR36183">
    <property type="entry name" value="BETA-GLUCURONIDASE"/>
    <property type="match status" value="1"/>
</dbReference>
<keyword evidence="5" id="KW-0378">Hydrolase</keyword>
<gene>
    <name evidence="5" type="ORF">CALCODRAFT_483272</name>
</gene>
<dbReference type="InterPro" id="IPR031728">
    <property type="entry name" value="GlcAase_C"/>
</dbReference>
<dbReference type="InterPro" id="IPR052974">
    <property type="entry name" value="GH79_Enzymes"/>
</dbReference>
<evidence type="ECO:0000313" key="5">
    <source>
        <dbReference type="EMBL" id="KZT57334.1"/>
    </source>
</evidence>
<evidence type="ECO:0000259" key="4">
    <source>
        <dbReference type="Pfam" id="PF16862"/>
    </source>
</evidence>
<sequence length="697" mass="73960">MATFLVSLAFSVLVFGEIILINVGQPMWAYAFNMFCVASKCVLPGRIILNLREAAMSLDGWDIPTFSIETLSSFLSFVAVTAIALIYNGQSMWANAFTMFYAASKAVLPGRIILNIREAAMSLDRWDIPTAAPSSHLRMPEYRAPVLGCTPAAPSPGPEPMRPFLLPLLGASLSLSASAATAQRAATAPIPIPLPSSVPPNAQLVPSFPVGMSIEQDRFPDWAGTLAAPNNYTRTVLANVVDRVGSPPPIRVGGTTEDRTWLSPNGSVRYAQALFPPSSNSSTQKLYPEATIVYTGADFYRSAANFPKGTEFTFGINLRARSPDMAAQVAQRVAQAASRDNVTVRALEIGNEPDMYGNWSMPFYAANWNAAASAIVNASLNASSPFPKPTFQLFAYANPNPAANFTVAGALAAGVAQGEGVKGLAKVASLHHYNGNPAKVSDLMRKSSVSSQVGQFTGEIAAAQRAGLQFEFGETGSIGGHGAPGVSNVAGSVIWAVDYVFQALAIGIKRVYFHNGVCYRYNMFQPIGGCADGSPPALSPRPHIMPMYHVLLVLAEAVAYKAPVKVAELQVASGDVSAYGVWAADTGALLRVVIVNSAAYYVDASTTTTPRGSYCYELSNLPSPANSTNSTTAASTPFVRRLSLPGVERPSGLTWAGQSFEGPSGKAEGTRVDEPLAPDGSVQGWESEVVVVYFRER</sequence>
<keyword evidence="2" id="KW-0472">Membrane</keyword>
<keyword evidence="2" id="KW-1133">Transmembrane helix</keyword>
<dbReference type="Pfam" id="PF16862">
    <property type="entry name" value="Glyco_hydro_79C"/>
    <property type="match status" value="1"/>
</dbReference>
<dbReference type="InParanoid" id="A0A165FXF9"/>
<proteinExistence type="predicted"/>
<keyword evidence="3" id="KW-0732">Signal</keyword>
<evidence type="ECO:0000256" key="3">
    <source>
        <dbReference type="SAM" id="SignalP"/>
    </source>
</evidence>
<feature type="transmembrane region" description="Helical" evidence="2">
    <location>
        <begin position="26"/>
        <end position="49"/>
    </location>
</feature>
<feature type="chain" id="PRO_5007857977" evidence="3">
    <location>
        <begin position="17"/>
        <end position="697"/>
    </location>
</feature>